<feature type="chain" id="PRO_5015459338" evidence="4">
    <location>
        <begin position="22"/>
        <end position="149"/>
    </location>
</feature>
<proteinExistence type="evidence at transcript level"/>
<dbReference type="EMBL" id="MG544168">
    <property type="protein sequence ID" value="AWC08459.1"/>
    <property type="molecule type" value="mRNA"/>
</dbReference>
<keyword evidence="4" id="KW-0732">Signal</keyword>
<evidence type="ECO:0000256" key="2">
    <source>
        <dbReference type="ARBA" id="ARBA00008098"/>
    </source>
</evidence>
<protein>
    <submittedName>
        <fullName evidence="5">Odorant-binding protein 48</fullName>
    </submittedName>
</protein>
<dbReference type="GO" id="GO:0005549">
    <property type="term" value="F:odorant binding"/>
    <property type="evidence" value="ECO:0007669"/>
    <property type="project" value="InterPro"/>
</dbReference>
<evidence type="ECO:0000256" key="3">
    <source>
        <dbReference type="ARBA" id="ARBA00022525"/>
    </source>
</evidence>
<comment type="subcellular location">
    <subcellularLocation>
        <location evidence="1">Secreted</location>
    </subcellularLocation>
</comment>
<organism evidence="5">
    <name type="scientific">Bradysia odoriphaga</name>
    <dbReference type="NCBI Taxonomy" id="1564500"/>
    <lineage>
        <taxon>Eukaryota</taxon>
        <taxon>Metazoa</taxon>
        <taxon>Ecdysozoa</taxon>
        <taxon>Arthropoda</taxon>
        <taxon>Hexapoda</taxon>
        <taxon>Insecta</taxon>
        <taxon>Pterygota</taxon>
        <taxon>Neoptera</taxon>
        <taxon>Endopterygota</taxon>
        <taxon>Diptera</taxon>
        <taxon>Nematocera</taxon>
        <taxon>Sciaroidea</taxon>
        <taxon>Sciaridae</taxon>
        <taxon>Bradysia</taxon>
    </lineage>
</organism>
<reference evidence="5" key="1">
    <citation type="journal article" date="2018" name="Front. Physiol.">
        <title>Sex- and Tissue-Specific Expression Profiles of Odorant Binding Protein and Chemosensory Protein Genes in Bradysia odoriphaga (Diptera: Sciaridae).</title>
        <authorList>
            <person name="Zhao Y."/>
            <person name="Ding J."/>
            <person name="Zhang Z."/>
            <person name="Liu F."/>
            <person name="Zhou C."/>
            <person name="Mu W."/>
        </authorList>
    </citation>
    <scope>NUCLEOTIDE SEQUENCE</scope>
</reference>
<dbReference type="Pfam" id="PF01395">
    <property type="entry name" value="PBP_GOBP"/>
    <property type="match status" value="1"/>
</dbReference>
<accession>A0A2S0X9K5</accession>
<dbReference type="SMART" id="SM00708">
    <property type="entry name" value="PhBP"/>
    <property type="match status" value="1"/>
</dbReference>
<evidence type="ECO:0000313" key="5">
    <source>
        <dbReference type="EMBL" id="AWC08459.1"/>
    </source>
</evidence>
<dbReference type="GO" id="GO:0005576">
    <property type="term" value="C:extracellular region"/>
    <property type="evidence" value="ECO:0007669"/>
    <property type="project" value="UniProtKB-SubCell"/>
</dbReference>
<dbReference type="InterPro" id="IPR036728">
    <property type="entry name" value="PBP_GOBP_sf"/>
</dbReference>
<evidence type="ECO:0000256" key="4">
    <source>
        <dbReference type="SAM" id="SignalP"/>
    </source>
</evidence>
<dbReference type="Gene3D" id="1.10.238.20">
    <property type="entry name" value="Pheromone/general odorant binding protein domain"/>
    <property type="match status" value="1"/>
</dbReference>
<name>A0A2S0X9K5_9DIPT</name>
<dbReference type="CDD" id="cd23992">
    <property type="entry name" value="PBP_GOBP"/>
    <property type="match status" value="1"/>
</dbReference>
<comment type="similarity">
    <text evidence="2">Belongs to the PBP/GOBP family.</text>
</comment>
<sequence length="149" mass="16795">MQQFLCLTIVLLFAVVSNVQSDMSEEMEKLVADINICKNETGATDADIEELHNRNIPTTKVGKCFNKCIFNRIEILKDSKFSPEGLIKIMEMDKSNLRAKDGKTLLESMKDIIGECDKVTDTDECELTAKLRTCLNVAAKKREICPNVF</sequence>
<keyword evidence="3" id="KW-0964">Secreted</keyword>
<dbReference type="InterPro" id="IPR006170">
    <property type="entry name" value="PBP/GOBP"/>
</dbReference>
<dbReference type="AlphaFoldDB" id="A0A2S0X9K5"/>
<gene>
    <name evidence="5" type="primary">OBP48</name>
</gene>
<evidence type="ECO:0000256" key="1">
    <source>
        <dbReference type="ARBA" id="ARBA00004613"/>
    </source>
</evidence>
<feature type="signal peptide" evidence="4">
    <location>
        <begin position="1"/>
        <end position="21"/>
    </location>
</feature>
<dbReference type="SUPFAM" id="SSF47565">
    <property type="entry name" value="Insect pheromone/odorant-binding proteins"/>
    <property type="match status" value="1"/>
</dbReference>